<proteinExistence type="predicted"/>
<evidence type="ECO:0000256" key="2">
    <source>
        <dbReference type="SAM" id="Phobius"/>
    </source>
</evidence>
<keyword evidence="2" id="KW-1133">Transmembrane helix</keyword>
<organism evidence="3 4">
    <name type="scientific">Tessaracoccus rhinocerotis</name>
    <dbReference type="NCBI Taxonomy" id="1689449"/>
    <lineage>
        <taxon>Bacteria</taxon>
        <taxon>Bacillati</taxon>
        <taxon>Actinomycetota</taxon>
        <taxon>Actinomycetes</taxon>
        <taxon>Propionibacteriales</taxon>
        <taxon>Propionibacteriaceae</taxon>
        <taxon>Tessaracoccus</taxon>
    </lineage>
</organism>
<dbReference type="EMBL" id="VKKG01000001">
    <property type="protein sequence ID" value="TRY19959.1"/>
    <property type="molecule type" value="Genomic_DNA"/>
</dbReference>
<keyword evidence="2" id="KW-0812">Transmembrane</keyword>
<dbReference type="AlphaFoldDB" id="A0A553K5G6"/>
<dbReference type="OrthoDB" id="3721275at2"/>
<evidence type="ECO:0000256" key="1">
    <source>
        <dbReference type="SAM" id="MobiDB-lite"/>
    </source>
</evidence>
<keyword evidence="2" id="KW-0472">Membrane</keyword>
<protein>
    <recommendedName>
        <fullName evidence="5">DUF4878 domain-containing protein</fullName>
    </recommendedName>
</protein>
<feature type="transmembrane region" description="Helical" evidence="2">
    <location>
        <begin position="94"/>
        <end position="114"/>
    </location>
</feature>
<accession>A0A553K5G6</accession>
<reference evidence="3 4" key="1">
    <citation type="submission" date="2019-07" db="EMBL/GenBank/DDBJ databases">
        <authorList>
            <person name="Zhou L.-Y."/>
        </authorList>
    </citation>
    <scope>NUCLEOTIDE SEQUENCE [LARGE SCALE GENOMIC DNA]</scope>
    <source>
        <strain evidence="3 4">YIM 101269</strain>
    </source>
</reference>
<dbReference type="Proteomes" id="UP000317638">
    <property type="component" value="Unassembled WGS sequence"/>
</dbReference>
<evidence type="ECO:0000313" key="3">
    <source>
        <dbReference type="EMBL" id="TRY19959.1"/>
    </source>
</evidence>
<keyword evidence="4" id="KW-1185">Reference proteome</keyword>
<dbReference type="RefSeq" id="WP_143937043.1">
    <property type="nucleotide sequence ID" value="NZ_VKKG01000001.1"/>
</dbReference>
<comment type="caution">
    <text evidence="3">The sequence shown here is derived from an EMBL/GenBank/DDBJ whole genome shotgun (WGS) entry which is preliminary data.</text>
</comment>
<feature type="region of interest" description="Disordered" evidence="1">
    <location>
        <begin position="1"/>
        <end position="58"/>
    </location>
</feature>
<name>A0A553K5G6_9ACTN</name>
<evidence type="ECO:0000313" key="4">
    <source>
        <dbReference type="Proteomes" id="UP000317638"/>
    </source>
</evidence>
<evidence type="ECO:0008006" key="5">
    <source>
        <dbReference type="Google" id="ProtNLM"/>
    </source>
</evidence>
<gene>
    <name evidence="3" type="ORF">FOJ82_03540</name>
</gene>
<sequence length="425" mass="45586">MSAGGWQPTGAGSPQRASGKEPVPPHPSGQDPASEATPTRPDTNVIRPIPTGSAGPSFDALAMQDVLSRARDSRRFEAPEVEEEVRRRPFPLRAVLVALVTVMVLGIGAGLFYVQFLRNVEQDPDTIVEVTATASRSVLQTPQDAVRGYFQALADGDITEALTYGPRGGNGSLLLLEPEAHAAMPEGSRPSDLRILTEDPHASEVEVSYTLAGEEVNTTVRVNRLDSGDYQLARTTVTVLTQVAGGDNLPMFINGVEADHTIPLEVVPGTYSLSTELPFIAYPEEASFRIQSLAYTDVTVFPVNPQLTAEGRDALLGSARESLARCIASRELTPTGCPNAIRANKPVSAGSVEWTLLNDPWSSFNPTLNSDDQTIGIATVSLQYRVTMTYTDGHTSGNNDLSRNVQVSATLLGRSADEVSVTWDR</sequence>